<comment type="subunit">
    <text evidence="7">Homoheptamer.</text>
</comment>
<feature type="transmembrane region" description="Helical" evidence="7">
    <location>
        <begin position="13"/>
        <end position="38"/>
    </location>
</feature>
<dbReference type="InterPro" id="IPR010920">
    <property type="entry name" value="LSM_dom_sf"/>
</dbReference>
<dbReference type="Pfam" id="PF00924">
    <property type="entry name" value="MS_channel_2nd"/>
    <property type="match status" value="1"/>
</dbReference>
<evidence type="ECO:0000256" key="5">
    <source>
        <dbReference type="ARBA" id="ARBA00022989"/>
    </source>
</evidence>
<keyword evidence="7" id="KW-0813">Transport</keyword>
<evidence type="ECO:0000256" key="3">
    <source>
        <dbReference type="ARBA" id="ARBA00022475"/>
    </source>
</evidence>
<accession>A0A158F7P7</accession>
<evidence type="ECO:0000256" key="8">
    <source>
        <dbReference type="SAM" id="MobiDB-lite"/>
    </source>
</evidence>
<keyword evidence="7" id="KW-0406">Ion transport</keyword>
<dbReference type="Gene3D" id="1.10.287.1260">
    <property type="match status" value="1"/>
</dbReference>
<keyword evidence="3" id="KW-1003">Cell membrane</keyword>
<keyword evidence="6 7" id="KW-0472">Membrane</keyword>
<dbReference type="GO" id="GO:0005886">
    <property type="term" value="C:plasma membrane"/>
    <property type="evidence" value="ECO:0007669"/>
    <property type="project" value="UniProtKB-SubCell"/>
</dbReference>
<feature type="domain" description="Mechanosensitive ion channel MscS" evidence="9">
    <location>
        <begin position="108"/>
        <end position="174"/>
    </location>
</feature>
<dbReference type="InterPro" id="IPR008910">
    <property type="entry name" value="MSC_TM_helix"/>
</dbReference>
<feature type="transmembrane region" description="Helical" evidence="7">
    <location>
        <begin position="59"/>
        <end position="80"/>
    </location>
</feature>
<evidence type="ECO:0000259" key="9">
    <source>
        <dbReference type="Pfam" id="PF00924"/>
    </source>
</evidence>
<dbReference type="SUPFAM" id="SSF82689">
    <property type="entry name" value="Mechanosensitive channel protein MscS (YggB), C-terminal domain"/>
    <property type="match status" value="1"/>
</dbReference>
<sequence length="279" mass="29771">MDPLDKLRPVYDFLLTAGVTYGFNVLMAGLILLVGWWVSNRVANAVKRALGRTNADATFTPVMASLVQWAIRVVAIVAALGKFGVAAASILTVLGAAGLAIGLALQGTLQNIAAGLMLLLLRPFKVGDYIEGIGTTAGTVNEIGLFTTRLTKSDGVIMFVPNSSIWANPVTNFTVNDRRRVVLNVIIPEDQDIEESLASLHRIVETDPRIVHDDKTKPWIAVSEYTDTGVKLNVGVWTSRTDYANVQADLLRQIKPGIKPAPKSSAPGTAAALDAPGQA</sequence>
<protein>
    <recommendedName>
        <fullName evidence="7">Small-conductance mechanosensitive channel</fullName>
    </recommendedName>
</protein>
<gene>
    <name evidence="10" type="ORF">AWB69_00788</name>
</gene>
<name>A0A158F7P7_9BURK</name>
<dbReference type="Pfam" id="PF05552">
    <property type="entry name" value="MS_channel_1st_1"/>
    <property type="match status" value="1"/>
</dbReference>
<organism evidence="10 11">
    <name type="scientific">Caballeronia udeis</name>
    <dbReference type="NCBI Taxonomy" id="1232866"/>
    <lineage>
        <taxon>Bacteria</taxon>
        <taxon>Pseudomonadati</taxon>
        <taxon>Pseudomonadota</taxon>
        <taxon>Betaproteobacteria</taxon>
        <taxon>Burkholderiales</taxon>
        <taxon>Burkholderiaceae</taxon>
        <taxon>Caballeronia</taxon>
    </lineage>
</organism>
<dbReference type="EMBL" id="FCOK02000003">
    <property type="protein sequence ID" value="SAL15902.1"/>
    <property type="molecule type" value="Genomic_DNA"/>
</dbReference>
<dbReference type="SUPFAM" id="SSF50182">
    <property type="entry name" value="Sm-like ribonucleoproteins"/>
    <property type="match status" value="1"/>
</dbReference>
<keyword evidence="7" id="KW-0997">Cell inner membrane</keyword>
<dbReference type="InterPro" id="IPR023408">
    <property type="entry name" value="MscS_beta-dom_sf"/>
</dbReference>
<keyword evidence="4 7" id="KW-0812">Transmembrane</keyword>
<feature type="transmembrane region" description="Helical" evidence="7">
    <location>
        <begin position="86"/>
        <end position="105"/>
    </location>
</feature>
<evidence type="ECO:0000256" key="1">
    <source>
        <dbReference type="ARBA" id="ARBA00004651"/>
    </source>
</evidence>
<dbReference type="GO" id="GO:0008381">
    <property type="term" value="F:mechanosensitive monoatomic ion channel activity"/>
    <property type="evidence" value="ECO:0007669"/>
    <property type="project" value="InterPro"/>
</dbReference>
<proteinExistence type="inferred from homology"/>
<reference evidence="10 11" key="1">
    <citation type="submission" date="2016-01" db="EMBL/GenBank/DDBJ databases">
        <authorList>
            <person name="Oliw E.H."/>
        </authorList>
    </citation>
    <scope>NUCLEOTIDE SEQUENCE [LARGE SCALE GENOMIC DNA]</scope>
    <source>
        <strain evidence="10">LMG 27134</strain>
    </source>
</reference>
<dbReference type="OrthoDB" id="9809206at2"/>
<dbReference type="AlphaFoldDB" id="A0A158F7P7"/>
<dbReference type="RefSeq" id="WP_062082325.1">
    <property type="nucleotide sequence ID" value="NZ_FCOK02000003.1"/>
</dbReference>
<comment type="function">
    <text evidence="7">Mechanosensitive channel that participates in the regulation of osmotic pressure changes within the cell, opening in response to stretch forces in the membrane lipid bilayer, without the need for other proteins. Contributes to normal resistance to hypoosmotic shock. Forms an ion channel of 1.0 nanosiemens conductance with a slight preference for anions.</text>
</comment>
<dbReference type="SUPFAM" id="SSF82861">
    <property type="entry name" value="Mechanosensitive channel protein MscS (YggB), transmembrane region"/>
    <property type="match status" value="1"/>
</dbReference>
<comment type="subcellular location">
    <subcellularLocation>
        <location evidence="7">Cell inner membrane</location>
        <topology evidence="7">Multi-pass membrane protein</topology>
    </subcellularLocation>
    <subcellularLocation>
        <location evidence="1">Cell membrane</location>
        <topology evidence="1">Multi-pass membrane protein</topology>
    </subcellularLocation>
</comment>
<evidence type="ECO:0000256" key="7">
    <source>
        <dbReference type="RuleBase" id="RU369025"/>
    </source>
</evidence>
<dbReference type="PANTHER" id="PTHR30221:SF8">
    <property type="entry name" value="SMALL-CONDUCTANCE MECHANOSENSITIVE CHANNEL"/>
    <property type="match status" value="1"/>
</dbReference>
<evidence type="ECO:0000256" key="4">
    <source>
        <dbReference type="ARBA" id="ARBA00022692"/>
    </source>
</evidence>
<evidence type="ECO:0000313" key="10">
    <source>
        <dbReference type="EMBL" id="SAL15902.1"/>
    </source>
</evidence>
<dbReference type="PANTHER" id="PTHR30221">
    <property type="entry name" value="SMALL-CONDUCTANCE MECHANOSENSITIVE CHANNEL"/>
    <property type="match status" value="1"/>
</dbReference>
<dbReference type="InterPro" id="IPR011066">
    <property type="entry name" value="MscS_channel_C_sf"/>
</dbReference>
<dbReference type="InterPro" id="IPR011014">
    <property type="entry name" value="MscS_channel_TM-2"/>
</dbReference>
<dbReference type="Gene3D" id="2.30.30.60">
    <property type="match status" value="1"/>
</dbReference>
<keyword evidence="5 7" id="KW-1133">Transmembrane helix</keyword>
<comment type="similarity">
    <text evidence="2 7">Belongs to the MscS (TC 1.A.23) family.</text>
</comment>
<dbReference type="Proteomes" id="UP000054683">
    <property type="component" value="Unassembled WGS sequence"/>
</dbReference>
<evidence type="ECO:0000313" key="11">
    <source>
        <dbReference type="Proteomes" id="UP000054683"/>
    </source>
</evidence>
<evidence type="ECO:0000256" key="6">
    <source>
        <dbReference type="ARBA" id="ARBA00023136"/>
    </source>
</evidence>
<dbReference type="Gene3D" id="3.30.70.100">
    <property type="match status" value="1"/>
</dbReference>
<dbReference type="InterPro" id="IPR006685">
    <property type="entry name" value="MscS_channel_2nd"/>
</dbReference>
<keyword evidence="7" id="KW-0407">Ion channel</keyword>
<evidence type="ECO:0000256" key="2">
    <source>
        <dbReference type="ARBA" id="ARBA00008017"/>
    </source>
</evidence>
<comment type="caution">
    <text evidence="7">Lacks conserved residue(s) required for the propagation of feature annotation.</text>
</comment>
<feature type="region of interest" description="Disordered" evidence="8">
    <location>
        <begin position="257"/>
        <end position="279"/>
    </location>
</feature>
<dbReference type="InterPro" id="IPR045275">
    <property type="entry name" value="MscS_archaea/bacteria_type"/>
</dbReference>